<dbReference type="HOGENOM" id="CLU_917791_0_0_6"/>
<proteinExistence type="predicted"/>
<reference evidence="1 2" key="1">
    <citation type="journal article" date="2010" name="J. Bacteriol.">
        <title>Genome sequence of Pantoea ananatis LMG20103, the causative agent of Eucalyptus blight and dieback.</title>
        <authorList>
            <person name="De Maayer P."/>
            <person name="Chan W.Y."/>
            <person name="Venter S.N."/>
            <person name="Toth I.K."/>
            <person name="Birch P.R."/>
            <person name="Joubert F."/>
            <person name="Coutinho T.A."/>
        </authorList>
    </citation>
    <scope>NUCLEOTIDE SEQUENCE [LARGE SCALE GENOMIC DNA]</scope>
    <source>
        <strain evidence="1 2">LMG 20103</strain>
    </source>
</reference>
<sequence>MAVKRRLAKGESFAHFLPVALECQPIQRRLRLKNNRAVTINKNTLAQYFIQRAAQHVFFDVASGPHHLFGGVTVIDINHVLHDDRTFIKVIVNVVCRCANDFHTTFVSLMVRPCADKGRQERVVNVNNLIWVALHKARRQHAHVFGKHHIIGLITINLVRHAVVMLFARQAFVADQNKRNIETLYQRTQRVVITDNGGDFHIEAAKRTLHQQVAKAVCFFGNENNNTATACAMQFTHGTLRKGTVEIGQQGGVVKNPLQLCAHKKTPGAMVNKLIVLHDIQFVLVTNIGDFGDQTFCIGTNGS</sequence>
<dbReference type="Proteomes" id="UP000001702">
    <property type="component" value="Chromosome"/>
</dbReference>
<dbReference type="AlphaFoldDB" id="D4GG15"/>
<accession>D4GG15</accession>
<name>D4GG15_PANAM</name>
<protein>
    <submittedName>
        <fullName evidence="1">Uncharacterized protein</fullName>
    </submittedName>
</protein>
<gene>
    <name evidence="1" type="ordered locus">PANA_2099</name>
</gene>
<evidence type="ECO:0000313" key="2">
    <source>
        <dbReference type="Proteomes" id="UP000001702"/>
    </source>
</evidence>
<keyword evidence="2" id="KW-1185">Reference proteome</keyword>
<evidence type="ECO:0000313" key="1">
    <source>
        <dbReference type="EMBL" id="ADD77266.1"/>
    </source>
</evidence>
<dbReference type="KEGG" id="pam:PANA_2099"/>
<dbReference type="EMBL" id="CP001875">
    <property type="protein sequence ID" value="ADD77266.1"/>
    <property type="molecule type" value="Genomic_DNA"/>
</dbReference>
<organism evidence="1 2">
    <name type="scientific">Pantoea ananatis (strain LMG 20103)</name>
    <dbReference type="NCBI Taxonomy" id="706191"/>
    <lineage>
        <taxon>Bacteria</taxon>
        <taxon>Pseudomonadati</taxon>
        <taxon>Pseudomonadota</taxon>
        <taxon>Gammaproteobacteria</taxon>
        <taxon>Enterobacterales</taxon>
        <taxon>Erwiniaceae</taxon>
        <taxon>Pantoea</taxon>
    </lineage>
</organism>